<comment type="similarity">
    <text evidence="2">Belongs to the RecX family.</text>
</comment>
<dbReference type="Pfam" id="PF21982">
    <property type="entry name" value="RecX_HTH1"/>
    <property type="match status" value="1"/>
</dbReference>
<dbReference type="InterPro" id="IPR003783">
    <property type="entry name" value="Regulatory_RecX"/>
</dbReference>
<evidence type="ECO:0000256" key="1">
    <source>
        <dbReference type="ARBA" id="ARBA00004496"/>
    </source>
</evidence>
<comment type="caution">
    <text evidence="8">The sequence shown here is derived from an EMBL/GenBank/DDBJ whole genome shotgun (WGS) entry which is preliminary data.</text>
</comment>
<dbReference type="GO" id="GO:0006282">
    <property type="term" value="P:regulation of DNA repair"/>
    <property type="evidence" value="ECO:0007669"/>
    <property type="project" value="InterPro"/>
</dbReference>
<evidence type="ECO:0000313" key="9">
    <source>
        <dbReference type="Proteomes" id="UP000231451"/>
    </source>
</evidence>
<dbReference type="Pfam" id="PF02631">
    <property type="entry name" value="RecX_HTH2"/>
    <property type="match status" value="1"/>
</dbReference>
<dbReference type="OrthoDB" id="3238942at2"/>
<organism evidence="8 9">
    <name type="scientific">Bifidobacterium simiarum</name>
    <dbReference type="NCBI Taxonomy" id="2045441"/>
    <lineage>
        <taxon>Bacteria</taxon>
        <taxon>Bacillati</taxon>
        <taxon>Actinomycetota</taxon>
        <taxon>Actinomycetes</taxon>
        <taxon>Bifidobacteriales</taxon>
        <taxon>Bifidobacteriaceae</taxon>
        <taxon>Bifidobacterium</taxon>
    </lineage>
</organism>
<dbReference type="InterPro" id="IPR053926">
    <property type="entry name" value="RecX_HTH_1st"/>
</dbReference>
<dbReference type="Gene3D" id="1.10.10.10">
    <property type="entry name" value="Winged helix-like DNA-binding domain superfamily/Winged helix DNA-binding domain"/>
    <property type="match status" value="2"/>
</dbReference>
<evidence type="ECO:0000259" key="6">
    <source>
        <dbReference type="Pfam" id="PF02631"/>
    </source>
</evidence>
<evidence type="ECO:0000256" key="2">
    <source>
        <dbReference type="ARBA" id="ARBA00009695"/>
    </source>
</evidence>
<proteinExistence type="inferred from homology"/>
<reference evidence="8 9" key="1">
    <citation type="submission" date="2017-10" db="EMBL/GenBank/DDBJ databases">
        <title>Draft genome sequences of strains TRE 1, TRE 9, TRE H and TRI 7, isolated from tamarins, belonging to four potential novel Bifidobacterium species.</title>
        <authorList>
            <person name="Mattarelli P."/>
            <person name="Modesto M."/>
            <person name="Puglisi E."/>
            <person name="Morelli L."/>
            <person name="Spezio C."/>
            <person name="Bonetti A."/>
            <person name="Sandri C."/>
        </authorList>
    </citation>
    <scope>NUCLEOTIDE SEQUENCE [LARGE SCALE GENOMIC DNA]</scope>
    <source>
        <strain evidence="9">TRI7</strain>
    </source>
</reference>
<keyword evidence="9" id="KW-1185">Reference proteome</keyword>
<evidence type="ECO:0000313" key="8">
    <source>
        <dbReference type="EMBL" id="PJM75242.1"/>
    </source>
</evidence>
<evidence type="ECO:0000256" key="4">
    <source>
        <dbReference type="ARBA" id="ARBA00022490"/>
    </source>
</evidence>
<dbReference type="InterPro" id="IPR036388">
    <property type="entry name" value="WH-like_DNA-bd_sf"/>
</dbReference>
<feature type="domain" description="RecX second three-helical" evidence="6">
    <location>
        <begin position="131"/>
        <end position="170"/>
    </location>
</feature>
<evidence type="ECO:0000256" key="3">
    <source>
        <dbReference type="ARBA" id="ARBA00018111"/>
    </source>
</evidence>
<sequence length="235" mass="25395">MISVEEFLRRHPVQVESAPDSGPSADLGVSAVFGASADPDQRDGSRRDRSSRRRSVSRTPKRGGFGAGRGTYGEGPENPADADACREAALTLLDSAARSSGALVQRLKAKGYDESVAEETVDRLIEVGLVDDEAYARSMVRYCVGRQLGERGTIRELTRKGVDASLAARAAEHARQAGLFTEAAYELGRRVAARTEGLDPSVRRRRLWSAGVRKGHGPDTIRQVAEDLLPLHDEA</sequence>
<dbReference type="InterPro" id="IPR053924">
    <property type="entry name" value="RecX_HTH_2nd"/>
</dbReference>
<evidence type="ECO:0000256" key="5">
    <source>
        <dbReference type="SAM" id="MobiDB-lite"/>
    </source>
</evidence>
<name>A0A2M9HEK7_9BIFI</name>
<feature type="compositionally biased region" description="Basic and acidic residues" evidence="5">
    <location>
        <begin position="39"/>
        <end position="48"/>
    </location>
</feature>
<gene>
    <name evidence="8" type="ORF">CSQ87_06560</name>
</gene>
<dbReference type="EMBL" id="PEBK01000005">
    <property type="protein sequence ID" value="PJM75242.1"/>
    <property type="molecule type" value="Genomic_DNA"/>
</dbReference>
<keyword evidence="4" id="KW-0963">Cytoplasm</keyword>
<dbReference type="AlphaFoldDB" id="A0A2M9HEK7"/>
<feature type="compositionally biased region" description="Gly residues" evidence="5">
    <location>
        <begin position="63"/>
        <end position="73"/>
    </location>
</feature>
<accession>A0A2M9HEK7</accession>
<dbReference type="Proteomes" id="UP000231451">
    <property type="component" value="Unassembled WGS sequence"/>
</dbReference>
<dbReference type="GO" id="GO:0005737">
    <property type="term" value="C:cytoplasm"/>
    <property type="evidence" value="ECO:0007669"/>
    <property type="project" value="UniProtKB-SubCell"/>
</dbReference>
<feature type="region of interest" description="Disordered" evidence="5">
    <location>
        <begin position="1"/>
        <end position="81"/>
    </location>
</feature>
<protein>
    <recommendedName>
        <fullName evidence="3">Regulatory protein RecX</fullName>
    </recommendedName>
</protein>
<dbReference type="PANTHER" id="PTHR33602">
    <property type="entry name" value="REGULATORY PROTEIN RECX FAMILY PROTEIN"/>
    <property type="match status" value="1"/>
</dbReference>
<comment type="subcellular location">
    <subcellularLocation>
        <location evidence="1">Cytoplasm</location>
    </subcellularLocation>
</comment>
<feature type="compositionally biased region" description="Basic residues" evidence="5">
    <location>
        <begin position="49"/>
        <end position="61"/>
    </location>
</feature>
<dbReference type="PANTHER" id="PTHR33602:SF1">
    <property type="entry name" value="REGULATORY PROTEIN RECX FAMILY PROTEIN"/>
    <property type="match status" value="1"/>
</dbReference>
<evidence type="ECO:0000259" key="7">
    <source>
        <dbReference type="Pfam" id="PF21982"/>
    </source>
</evidence>
<feature type="domain" description="RecX first three-helical" evidence="7">
    <location>
        <begin position="85"/>
        <end position="124"/>
    </location>
</feature>